<evidence type="ECO:0000313" key="4">
    <source>
        <dbReference type="EMBL" id="RNA10921.1"/>
    </source>
</evidence>
<dbReference type="STRING" id="10195.A0A3M7QIT5"/>
<keyword evidence="1" id="KW-0238">DNA-binding</keyword>
<dbReference type="InterPro" id="IPR011598">
    <property type="entry name" value="bHLH_dom"/>
</dbReference>
<reference evidence="4 5" key="1">
    <citation type="journal article" date="2018" name="Sci. Rep.">
        <title>Genomic signatures of local adaptation to the degree of environmental predictability in rotifers.</title>
        <authorList>
            <person name="Franch-Gras L."/>
            <person name="Hahn C."/>
            <person name="Garcia-Roger E.M."/>
            <person name="Carmona M.J."/>
            <person name="Serra M."/>
            <person name="Gomez A."/>
        </authorList>
    </citation>
    <scope>NUCLEOTIDE SEQUENCE [LARGE SCALE GENOMIC DNA]</scope>
    <source>
        <strain evidence="4">HYR1</strain>
    </source>
</reference>
<evidence type="ECO:0000313" key="5">
    <source>
        <dbReference type="Proteomes" id="UP000276133"/>
    </source>
</evidence>
<gene>
    <name evidence="4" type="ORF">BpHYR1_043332</name>
</gene>
<dbReference type="Proteomes" id="UP000276133">
    <property type="component" value="Unassembled WGS sequence"/>
</dbReference>
<feature type="coiled-coil region" evidence="2">
    <location>
        <begin position="45"/>
        <end position="72"/>
    </location>
</feature>
<dbReference type="Gene3D" id="4.10.280.10">
    <property type="entry name" value="Helix-loop-helix DNA-binding domain"/>
    <property type="match status" value="1"/>
</dbReference>
<dbReference type="EMBL" id="REGN01006095">
    <property type="protein sequence ID" value="RNA10921.1"/>
    <property type="molecule type" value="Genomic_DNA"/>
</dbReference>
<dbReference type="AlphaFoldDB" id="A0A3M7QIT5"/>
<evidence type="ECO:0000256" key="2">
    <source>
        <dbReference type="SAM" id="Coils"/>
    </source>
</evidence>
<dbReference type="CDD" id="cd11418">
    <property type="entry name" value="bHLH_TS_ASCL"/>
    <property type="match status" value="1"/>
</dbReference>
<name>A0A3M7QIT5_BRAPC</name>
<dbReference type="SUPFAM" id="SSF47459">
    <property type="entry name" value="HLH, helix-loop-helix DNA-binding domain"/>
    <property type="match status" value="1"/>
</dbReference>
<dbReference type="InterPro" id="IPR036638">
    <property type="entry name" value="HLH_DNA-bd_sf"/>
</dbReference>
<feature type="domain" description="BHLH" evidence="3">
    <location>
        <begin position="46"/>
        <end position="123"/>
    </location>
</feature>
<comment type="caution">
    <text evidence="4">The sequence shown here is derived from an EMBL/GenBank/DDBJ whole genome shotgun (WGS) entry which is preliminary data.</text>
</comment>
<accession>A0A3M7QIT5</accession>
<keyword evidence="5" id="KW-1185">Reference proteome</keyword>
<dbReference type="GO" id="GO:0046983">
    <property type="term" value="F:protein dimerization activity"/>
    <property type="evidence" value="ECO:0007669"/>
    <property type="project" value="InterPro"/>
</dbReference>
<proteinExistence type="predicted"/>
<keyword evidence="2" id="KW-0175">Coiled coil</keyword>
<dbReference type="GO" id="GO:0000981">
    <property type="term" value="F:DNA-binding transcription factor activity, RNA polymerase II-specific"/>
    <property type="evidence" value="ECO:0007669"/>
    <property type="project" value="TreeGrafter"/>
</dbReference>
<dbReference type="GO" id="GO:0032502">
    <property type="term" value="P:developmental process"/>
    <property type="evidence" value="ECO:0007669"/>
    <property type="project" value="TreeGrafter"/>
</dbReference>
<evidence type="ECO:0000256" key="1">
    <source>
        <dbReference type="ARBA" id="ARBA00023125"/>
    </source>
</evidence>
<protein>
    <recommendedName>
        <fullName evidence="3">BHLH domain-containing protein</fullName>
    </recommendedName>
</protein>
<dbReference type="GO" id="GO:0000977">
    <property type="term" value="F:RNA polymerase II transcription regulatory region sequence-specific DNA binding"/>
    <property type="evidence" value="ECO:0007669"/>
    <property type="project" value="TreeGrafter"/>
</dbReference>
<evidence type="ECO:0000259" key="3">
    <source>
        <dbReference type="PROSITE" id="PS50888"/>
    </source>
</evidence>
<dbReference type="InterPro" id="IPR050283">
    <property type="entry name" value="E-box_TF_Regulators"/>
</dbReference>
<organism evidence="4 5">
    <name type="scientific">Brachionus plicatilis</name>
    <name type="common">Marine rotifer</name>
    <name type="synonym">Brachionus muelleri</name>
    <dbReference type="NCBI Taxonomy" id="10195"/>
    <lineage>
        <taxon>Eukaryota</taxon>
        <taxon>Metazoa</taxon>
        <taxon>Spiralia</taxon>
        <taxon>Gnathifera</taxon>
        <taxon>Rotifera</taxon>
        <taxon>Eurotatoria</taxon>
        <taxon>Monogononta</taxon>
        <taxon>Pseudotrocha</taxon>
        <taxon>Ploima</taxon>
        <taxon>Brachionidae</taxon>
        <taxon>Brachionus</taxon>
    </lineage>
</organism>
<dbReference type="SMART" id="SM00353">
    <property type="entry name" value="HLH"/>
    <property type="match status" value="1"/>
</dbReference>
<dbReference type="PROSITE" id="PS50888">
    <property type="entry name" value="BHLH"/>
    <property type="match status" value="1"/>
</dbReference>
<dbReference type="PANTHER" id="PTHR23349:SF108">
    <property type="entry name" value="BHLH DOMAIN-CONTAINING PROTEIN"/>
    <property type="match status" value="1"/>
</dbReference>
<dbReference type="Pfam" id="PF00010">
    <property type="entry name" value="HLH"/>
    <property type="match status" value="1"/>
</dbReference>
<sequence>MDHFDFQVIDKILNQEQKYGHKRRIDPVDEPNKKMCLTEVDVNSMDRVEKRNARERNRVKLVNNEFENLRQIILNSEFCRDMVNNGWDTSSNDESNCSIKSLYSKRVSKLKILKTAIEYINYLSDFLELDADFTDIDLSCLQASSPLVDNFFMKLNTNNNLLTCGQRLVGAHNKRFKNTHPHLSKSLVPFIRRRDCVAFQLLTTLLSYEKSNIQTFLYISQITLSKLLKKNN</sequence>
<dbReference type="OrthoDB" id="6241467at2759"/>
<dbReference type="PANTHER" id="PTHR23349">
    <property type="entry name" value="BASIC HELIX-LOOP-HELIX TRANSCRIPTION FACTOR, TWIST"/>
    <property type="match status" value="1"/>
</dbReference>